<accession>A0ABP8C2I2</accession>
<organism evidence="1 2">
    <name type="scientific">Actinomadura meridiana</name>
    <dbReference type="NCBI Taxonomy" id="559626"/>
    <lineage>
        <taxon>Bacteria</taxon>
        <taxon>Bacillati</taxon>
        <taxon>Actinomycetota</taxon>
        <taxon>Actinomycetes</taxon>
        <taxon>Streptosporangiales</taxon>
        <taxon>Thermomonosporaceae</taxon>
        <taxon>Actinomadura</taxon>
    </lineage>
</organism>
<sequence>MSGSLNLSEASHVATMTPDERFVEALYNQAVVNVYEAWTRGVSWVSRAEVARATRVVSAARRNLAILGEMHEGAEPSRVVRWNWDRAA</sequence>
<evidence type="ECO:0000313" key="2">
    <source>
        <dbReference type="Proteomes" id="UP001501710"/>
    </source>
</evidence>
<reference evidence="2" key="1">
    <citation type="journal article" date="2019" name="Int. J. Syst. Evol. Microbiol.">
        <title>The Global Catalogue of Microorganisms (GCM) 10K type strain sequencing project: providing services to taxonomists for standard genome sequencing and annotation.</title>
        <authorList>
            <consortium name="The Broad Institute Genomics Platform"/>
            <consortium name="The Broad Institute Genome Sequencing Center for Infectious Disease"/>
            <person name="Wu L."/>
            <person name="Ma J."/>
        </authorList>
    </citation>
    <scope>NUCLEOTIDE SEQUENCE [LARGE SCALE GENOMIC DNA]</scope>
    <source>
        <strain evidence="2">JCM 17440</strain>
    </source>
</reference>
<comment type="caution">
    <text evidence="1">The sequence shown here is derived from an EMBL/GenBank/DDBJ whole genome shotgun (WGS) entry which is preliminary data.</text>
</comment>
<evidence type="ECO:0000313" key="1">
    <source>
        <dbReference type="EMBL" id="GAA4232542.1"/>
    </source>
</evidence>
<name>A0ABP8C2I2_9ACTN</name>
<keyword evidence="2" id="KW-1185">Reference proteome</keyword>
<proteinExistence type="predicted"/>
<gene>
    <name evidence="1" type="ORF">GCM10022254_32700</name>
</gene>
<dbReference type="EMBL" id="BAABAS010000006">
    <property type="protein sequence ID" value="GAA4232542.1"/>
    <property type="molecule type" value="Genomic_DNA"/>
</dbReference>
<dbReference type="Proteomes" id="UP001501710">
    <property type="component" value="Unassembled WGS sequence"/>
</dbReference>
<protein>
    <submittedName>
        <fullName evidence="1">Uncharacterized protein</fullName>
    </submittedName>
</protein>